<accession>A0ABT9SEU9</accession>
<gene>
    <name evidence="1" type="ORF">J2W36_004696</name>
</gene>
<name>A0ABT9SEU9_9BURK</name>
<dbReference type="EMBL" id="JAUSRO010000018">
    <property type="protein sequence ID" value="MDP9902419.1"/>
    <property type="molecule type" value="Genomic_DNA"/>
</dbReference>
<dbReference type="Proteomes" id="UP001226867">
    <property type="component" value="Unassembled WGS sequence"/>
</dbReference>
<dbReference type="InterPro" id="IPR027417">
    <property type="entry name" value="P-loop_NTPase"/>
</dbReference>
<comment type="caution">
    <text evidence="1">The sequence shown here is derived from an EMBL/GenBank/DDBJ whole genome shotgun (WGS) entry which is preliminary data.</text>
</comment>
<dbReference type="NCBIfam" id="NF041292">
    <property type="entry name" value="StbB"/>
    <property type="match status" value="1"/>
</dbReference>
<evidence type="ECO:0000313" key="2">
    <source>
        <dbReference type="Proteomes" id="UP001226867"/>
    </source>
</evidence>
<organism evidence="1 2">
    <name type="scientific">Variovorax ginsengisoli</name>
    <dbReference type="NCBI Taxonomy" id="363844"/>
    <lineage>
        <taxon>Bacteria</taxon>
        <taxon>Pseudomonadati</taxon>
        <taxon>Pseudomonadota</taxon>
        <taxon>Betaproteobacteria</taxon>
        <taxon>Burkholderiales</taxon>
        <taxon>Comamonadaceae</taxon>
        <taxon>Variovorax</taxon>
    </lineage>
</organism>
<dbReference type="RefSeq" id="WP_307692165.1">
    <property type="nucleotide sequence ID" value="NZ_JAUSRO010000018.1"/>
</dbReference>
<proteinExistence type="predicted"/>
<keyword evidence="2" id="KW-1185">Reference proteome</keyword>
<evidence type="ECO:0000313" key="1">
    <source>
        <dbReference type="EMBL" id="MDP9902419.1"/>
    </source>
</evidence>
<sequence length="232" mass="25126">MNASACFKVAVLNYSGNVGKTTLARHLLQPRMGNCPILFVETMNEGGDETNVKGKDFASVMIEVLASDSAIVDIGSSNIEQVFAKVGQMGDVLDGFDFILIPTVAKAKQQADTLKVLRDLLDLGVTPDRLKLVLNHVDSDDDVEKVFDKLLKFAGSLGIAHAVVHESDGFAHLAHRTVAEVAAAGRDFRKEIAAADTKETKRELATAQIFSRIAQGIERELDSVFVKLFEPA</sequence>
<protein>
    <submittedName>
        <fullName evidence="1">Cellulose biosynthesis protein BcsQ</fullName>
    </submittedName>
</protein>
<dbReference type="SUPFAM" id="SSF52540">
    <property type="entry name" value="P-loop containing nucleoside triphosphate hydrolases"/>
    <property type="match status" value="1"/>
</dbReference>
<reference evidence="1 2" key="1">
    <citation type="submission" date="2023-07" db="EMBL/GenBank/DDBJ databases">
        <title>Sorghum-associated microbial communities from plants grown in Nebraska, USA.</title>
        <authorList>
            <person name="Schachtman D."/>
        </authorList>
    </citation>
    <scope>NUCLEOTIDE SEQUENCE [LARGE SCALE GENOMIC DNA]</scope>
    <source>
        <strain evidence="1 2">DS1607</strain>
    </source>
</reference>
<dbReference type="InterPro" id="IPR047985">
    <property type="entry name" value="StbB-like"/>
</dbReference>